<dbReference type="RefSeq" id="WP_310029009.1">
    <property type="nucleotide sequence ID" value="NZ_JAVDRL010000002.1"/>
</dbReference>
<reference evidence="1 2" key="1">
    <citation type="submission" date="2023-07" db="EMBL/GenBank/DDBJ databases">
        <title>Sorghum-associated microbial communities from plants grown in Nebraska, USA.</title>
        <authorList>
            <person name="Schachtman D."/>
        </authorList>
    </citation>
    <scope>NUCLEOTIDE SEQUENCE [LARGE SCALE GENOMIC DNA]</scope>
    <source>
        <strain evidence="1 2">DS2154</strain>
    </source>
</reference>
<evidence type="ECO:0000313" key="1">
    <source>
        <dbReference type="EMBL" id="MDR6529795.1"/>
    </source>
</evidence>
<dbReference type="EMBL" id="JAVDRL010000002">
    <property type="protein sequence ID" value="MDR6529795.1"/>
    <property type="molecule type" value="Genomic_DNA"/>
</dbReference>
<accession>A0ABU1MUD6</accession>
<sequence length="46" mass="5188">MKTMKPPALALIGLLTFPDDLAFRFKRPGESDRRGDRGVVFRVGVR</sequence>
<organism evidence="1 2">
    <name type="scientific">Caulobacter rhizosphaerae</name>
    <dbReference type="NCBI Taxonomy" id="2010972"/>
    <lineage>
        <taxon>Bacteria</taxon>
        <taxon>Pseudomonadati</taxon>
        <taxon>Pseudomonadota</taxon>
        <taxon>Alphaproteobacteria</taxon>
        <taxon>Caulobacterales</taxon>
        <taxon>Caulobacteraceae</taxon>
        <taxon>Caulobacter</taxon>
    </lineage>
</organism>
<proteinExistence type="predicted"/>
<evidence type="ECO:0000313" key="2">
    <source>
        <dbReference type="Proteomes" id="UP001262754"/>
    </source>
</evidence>
<name>A0ABU1MUD6_9CAUL</name>
<dbReference type="Proteomes" id="UP001262754">
    <property type="component" value="Unassembled WGS sequence"/>
</dbReference>
<keyword evidence="2" id="KW-1185">Reference proteome</keyword>
<protein>
    <submittedName>
        <fullName evidence="1">Uncharacterized protein</fullName>
    </submittedName>
</protein>
<gene>
    <name evidence="1" type="ORF">J2800_000519</name>
</gene>
<comment type="caution">
    <text evidence="1">The sequence shown here is derived from an EMBL/GenBank/DDBJ whole genome shotgun (WGS) entry which is preliminary data.</text>
</comment>